<evidence type="ECO:0000256" key="2">
    <source>
        <dbReference type="ARBA" id="ARBA00023136"/>
    </source>
</evidence>
<dbReference type="EMBL" id="VTFT01000001">
    <property type="protein sequence ID" value="TYT27408.1"/>
    <property type="molecule type" value="Genomic_DNA"/>
</dbReference>
<organism evidence="5 6">
    <name type="scientific">Luteimonas viscosa</name>
    <dbReference type="NCBI Taxonomy" id="1132694"/>
    <lineage>
        <taxon>Bacteria</taxon>
        <taxon>Pseudomonadati</taxon>
        <taxon>Pseudomonadota</taxon>
        <taxon>Gammaproteobacteria</taxon>
        <taxon>Lysobacterales</taxon>
        <taxon>Lysobacteraceae</taxon>
        <taxon>Luteimonas</taxon>
    </lineage>
</organism>
<evidence type="ECO:0000259" key="4">
    <source>
        <dbReference type="Pfam" id="PF05433"/>
    </source>
</evidence>
<comment type="subcellular location">
    <subcellularLocation>
        <location evidence="1">Membrane</location>
    </subcellularLocation>
</comment>
<sequence>MNIRPIHAIAAATLALATTGAVQAQTYGEQDEGRTFSDGSRVVCEDVEVRRGSKDPNRIAGTAAGAVIGGVVGSQIGSGKGRDLATVGGAIAGGAVGRKVQGDRQEARGDRVVERRCERVWR</sequence>
<keyword evidence="6" id="KW-1185">Reference proteome</keyword>
<comment type="caution">
    <text evidence="5">The sequence shown here is derived from an EMBL/GenBank/DDBJ whole genome shotgun (WGS) entry which is preliminary data.</text>
</comment>
<dbReference type="PANTHER" id="PTHR35603:SF2">
    <property type="entry name" value="OUTER MEMBRANE LIPOPROTEIN"/>
    <property type="match status" value="1"/>
</dbReference>
<accession>A0A5D4XRR9</accession>
<reference evidence="5 6" key="1">
    <citation type="submission" date="2019-08" db="EMBL/GenBank/DDBJ databases">
        <title>Luteimonas viscosus sp. nov., isolated from soil of a sunflower field.</title>
        <authorList>
            <person name="Jianli Z."/>
            <person name="Ying Z."/>
        </authorList>
    </citation>
    <scope>NUCLEOTIDE SEQUENCE [LARGE SCALE GENOMIC DNA]</scope>
    <source>
        <strain evidence="5 6">XBU10</strain>
    </source>
</reference>
<dbReference type="OrthoDB" id="5986703at2"/>
<keyword evidence="2" id="KW-0472">Membrane</keyword>
<dbReference type="InterPro" id="IPR051407">
    <property type="entry name" value="Bact_OM_lipoprot/Surf_antigen"/>
</dbReference>
<proteinExistence type="predicted"/>
<name>A0A5D4XRR9_9GAMM</name>
<gene>
    <name evidence="5" type="ORF">FZO89_00355</name>
</gene>
<dbReference type="RefSeq" id="WP_149103959.1">
    <property type="nucleotide sequence ID" value="NZ_VTFT01000001.1"/>
</dbReference>
<dbReference type="Pfam" id="PF05433">
    <property type="entry name" value="Rick_17kDa_Anti"/>
    <property type="match status" value="1"/>
</dbReference>
<evidence type="ECO:0000256" key="1">
    <source>
        <dbReference type="ARBA" id="ARBA00004370"/>
    </source>
</evidence>
<keyword evidence="3" id="KW-0732">Signal</keyword>
<feature type="signal peptide" evidence="3">
    <location>
        <begin position="1"/>
        <end position="24"/>
    </location>
</feature>
<dbReference type="Proteomes" id="UP000324973">
    <property type="component" value="Unassembled WGS sequence"/>
</dbReference>
<evidence type="ECO:0000313" key="5">
    <source>
        <dbReference type="EMBL" id="TYT27408.1"/>
    </source>
</evidence>
<feature type="domain" description="Glycine zipper 2TM" evidence="4">
    <location>
        <begin position="60"/>
        <end position="101"/>
    </location>
</feature>
<dbReference type="InterPro" id="IPR008816">
    <property type="entry name" value="Gly_zipper_2TM_dom"/>
</dbReference>
<evidence type="ECO:0000313" key="6">
    <source>
        <dbReference type="Proteomes" id="UP000324973"/>
    </source>
</evidence>
<dbReference type="GO" id="GO:0019867">
    <property type="term" value="C:outer membrane"/>
    <property type="evidence" value="ECO:0007669"/>
    <property type="project" value="InterPro"/>
</dbReference>
<dbReference type="PANTHER" id="PTHR35603">
    <property type="match status" value="1"/>
</dbReference>
<feature type="chain" id="PRO_5022905667" evidence="3">
    <location>
        <begin position="25"/>
        <end position="122"/>
    </location>
</feature>
<protein>
    <submittedName>
        <fullName evidence="5">Glycine zipper 2TM domain-containing protein</fullName>
    </submittedName>
</protein>
<dbReference type="AlphaFoldDB" id="A0A5D4XRR9"/>
<evidence type="ECO:0000256" key="3">
    <source>
        <dbReference type="SAM" id="SignalP"/>
    </source>
</evidence>